<sequence length="262" mass="29010">MIKAVFFDIDGTLLSFHTHQMPQSTRTALEQLQEKGIKLFVASGRSPRALAEAEHLLRFSFDGCVLLNGQYCIAGSQVIHELPLSTATLQASIPYMKQRQIACEFVELDYTYLNHVNQKVLELRSFLGPTVSQPPVDDTGRTLSHTTYQLCAYISQQEESGFLTHVPNCRLARWNPLFVDVIHELGGKAVGLQKMLEHFGLSREECMAFGDGGNDIEMLRFAKIGVAMGNAGAPVKEAADYVTSDTDHDGIFSALCHFGLIE</sequence>
<dbReference type="PROSITE" id="PS01228">
    <property type="entry name" value="COF_1"/>
    <property type="match status" value="1"/>
</dbReference>
<dbReference type="PROSITE" id="PS01229">
    <property type="entry name" value="COF_2"/>
    <property type="match status" value="1"/>
</dbReference>
<keyword evidence="2" id="KW-1185">Reference proteome</keyword>
<evidence type="ECO:0000313" key="1">
    <source>
        <dbReference type="EMBL" id="MBC8612036.1"/>
    </source>
</evidence>
<protein>
    <submittedName>
        <fullName evidence="1">Cof-type HAD-IIB family hydrolase</fullName>
    </submittedName>
</protein>
<name>A0A8J6P3J9_9FIRM</name>
<dbReference type="InterPro" id="IPR036412">
    <property type="entry name" value="HAD-like_sf"/>
</dbReference>
<dbReference type="GO" id="GO:0016791">
    <property type="term" value="F:phosphatase activity"/>
    <property type="evidence" value="ECO:0007669"/>
    <property type="project" value="TreeGrafter"/>
</dbReference>
<dbReference type="Gene3D" id="3.30.1240.10">
    <property type="match status" value="1"/>
</dbReference>
<dbReference type="AlphaFoldDB" id="A0A8J6P3J9"/>
<dbReference type="InterPro" id="IPR000150">
    <property type="entry name" value="Cof"/>
</dbReference>
<dbReference type="PANTHER" id="PTHR10000">
    <property type="entry name" value="PHOSPHOSERINE PHOSPHATASE"/>
    <property type="match status" value="1"/>
</dbReference>
<comment type="caution">
    <text evidence="1">The sequence shown here is derived from an EMBL/GenBank/DDBJ whole genome shotgun (WGS) entry which is preliminary data.</text>
</comment>
<organism evidence="1 2">
    <name type="scientific">Massiliimalia timonensis</name>
    <dbReference type="NCBI Taxonomy" id="1987501"/>
    <lineage>
        <taxon>Bacteria</taxon>
        <taxon>Bacillati</taxon>
        <taxon>Bacillota</taxon>
        <taxon>Clostridia</taxon>
        <taxon>Eubacteriales</taxon>
        <taxon>Oscillospiraceae</taxon>
        <taxon>Massiliimalia</taxon>
    </lineage>
</organism>
<reference evidence="1" key="1">
    <citation type="submission" date="2020-08" db="EMBL/GenBank/DDBJ databases">
        <title>Genome public.</title>
        <authorList>
            <person name="Liu C."/>
            <person name="Sun Q."/>
        </authorList>
    </citation>
    <scope>NUCLEOTIDE SEQUENCE</scope>
    <source>
        <strain evidence="1">NSJ-15</strain>
    </source>
</reference>
<dbReference type="EMBL" id="JACRTL010000010">
    <property type="protein sequence ID" value="MBC8612036.1"/>
    <property type="molecule type" value="Genomic_DNA"/>
</dbReference>
<dbReference type="RefSeq" id="WP_187536864.1">
    <property type="nucleotide sequence ID" value="NZ_JACRTL010000010.1"/>
</dbReference>
<dbReference type="Pfam" id="PF08282">
    <property type="entry name" value="Hydrolase_3"/>
    <property type="match status" value="1"/>
</dbReference>
<dbReference type="SFLD" id="SFLDG01144">
    <property type="entry name" value="C2.B.4:_PGP_Like"/>
    <property type="match status" value="1"/>
</dbReference>
<gene>
    <name evidence="1" type="ORF">H8702_13140</name>
</gene>
<dbReference type="SUPFAM" id="SSF56784">
    <property type="entry name" value="HAD-like"/>
    <property type="match status" value="1"/>
</dbReference>
<keyword evidence="1" id="KW-0378">Hydrolase</keyword>
<dbReference type="InterPro" id="IPR023214">
    <property type="entry name" value="HAD_sf"/>
</dbReference>
<accession>A0A8J6P3J9</accession>
<dbReference type="Proteomes" id="UP000632659">
    <property type="component" value="Unassembled WGS sequence"/>
</dbReference>
<dbReference type="GO" id="GO:0000287">
    <property type="term" value="F:magnesium ion binding"/>
    <property type="evidence" value="ECO:0007669"/>
    <property type="project" value="TreeGrafter"/>
</dbReference>
<dbReference type="GO" id="GO:0005829">
    <property type="term" value="C:cytosol"/>
    <property type="evidence" value="ECO:0007669"/>
    <property type="project" value="TreeGrafter"/>
</dbReference>
<dbReference type="PANTHER" id="PTHR10000:SF25">
    <property type="entry name" value="PHOSPHATASE YKRA-RELATED"/>
    <property type="match status" value="1"/>
</dbReference>
<proteinExistence type="predicted"/>
<dbReference type="SFLD" id="SFLDG01140">
    <property type="entry name" value="C2.B:_Phosphomannomutase_and_P"/>
    <property type="match status" value="1"/>
</dbReference>
<dbReference type="Gene3D" id="3.40.50.1000">
    <property type="entry name" value="HAD superfamily/HAD-like"/>
    <property type="match status" value="1"/>
</dbReference>
<evidence type="ECO:0000313" key="2">
    <source>
        <dbReference type="Proteomes" id="UP000632659"/>
    </source>
</evidence>
<dbReference type="NCBIfam" id="TIGR00099">
    <property type="entry name" value="Cof-subfamily"/>
    <property type="match status" value="1"/>
</dbReference>
<dbReference type="SFLD" id="SFLDS00003">
    <property type="entry name" value="Haloacid_Dehalogenase"/>
    <property type="match status" value="1"/>
</dbReference>